<dbReference type="GO" id="GO:0035613">
    <property type="term" value="F:RNA stem-loop binding"/>
    <property type="evidence" value="ECO:0007669"/>
    <property type="project" value="TreeGrafter"/>
</dbReference>
<evidence type="ECO:0000256" key="4">
    <source>
        <dbReference type="ARBA" id="ARBA00022695"/>
    </source>
</evidence>
<evidence type="ECO:0000256" key="5">
    <source>
        <dbReference type="ARBA" id="ARBA00022722"/>
    </source>
</evidence>
<dbReference type="PROSITE" id="PS50878">
    <property type="entry name" value="RT_POL"/>
    <property type="match status" value="1"/>
</dbReference>
<evidence type="ECO:0000256" key="8">
    <source>
        <dbReference type="ARBA" id="ARBA00022918"/>
    </source>
</evidence>
<dbReference type="STRING" id="85066.A0A091ED77"/>
<dbReference type="EC" id="3.1.26.4" evidence="2"/>
<name>A0A091ED77_CORBR</name>
<gene>
    <name evidence="10" type="ORF">N302_00928</name>
</gene>
<comment type="similarity">
    <text evidence="1">Belongs to the beta type-B retroviral polymerase family. HERV class-II K(HML-2) pol subfamily.</text>
</comment>
<evidence type="ECO:0000259" key="9">
    <source>
        <dbReference type="PROSITE" id="PS50878"/>
    </source>
</evidence>
<keyword evidence="6" id="KW-0255">Endonuclease</keyword>
<dbReference type="EMBL" id="KK718108">
    <property type="protein sequence ID" value="KFO54409.1"/>
    <property type="molecule type" value="Genomic_DNA"/>
</dbReference>
<organism evidence="10 11">
    <name type="scientific">Corvus brachyrhynchos</name>
    <name type="common">American crow</name>
    <dbReference type="NCBI Taxonomy" id="85066"/>
    <lineage>
        <taxon>Eukaryota</taxon>
        <taxon>Metazoa</taxon>
        <taxon>Chordata</taxon>
        <taxon>Craniata</taxon>
        <taxon>Vertebrata</taxon>
        <taxon>Euteleostomi</taxon>
        <taxon>Archelosauria</taxon>
        <taxon>Archosauria</taxon>
        <taxon>Dinosauria</taxon>
        <taxon>Saurischia</taxon>
        <taxon>Theropoda</taxon>
        <taxon>Coelurosauria</taxon>
        <taxon>Aves</taxon>
        <taxon>Neognathae</taxon>
        <taxon>Neoaves</taxon>
        <taxon>Telluraves</taxon>
        <taxon>Australaves</taxon>
        <taxon>Passeriformes</taxon>
        <taxon>Corvoidea</taxon>
        <taxon>Corvidae</taxon>
        <taxon>Corvus</taxon>
    </lineage>
</organism>
<feature type="non-terminal residue" evidence="10">
    <location>
        <position position="1"/>
    </location>
</feature>
<evidence type="ECO:0000313" key="11">
    <source>
        <dbReference type="Proteomes" id="UP000052976"/>
    </source>
</evidence>
<dbReference type="GO" id="GO:0003964">
    <property type="term" value="F:RNA-directed DNA polymerase activity"/>
    <property type="evidence" value="ECO:0007669"/>
    <property type="project" value="UniProtKB-KW"/>
</dbReference>
<feature type="non-terminal residue" evidence="10">
    <location>
        <position position="154"/>
    </location>
</feature>
<dbReference type="AlphaFoldDB" id="A0A091ED77"/>
<evidence type="ECO:0000256" key="2">
    <source>
        <dbReference type="ARBA" id="ARBA00012180"/>
    </source>
</evidence>
<evidence type="ECO:0000256" key="3">
    <source>
        <dbReference type="ARBA" id="ARBA00022679"/>
    </source>
</evidence>
<reference evidence="10 11" key="1">
    <citation type="submission" date="2014-04" db="EMBL/GenBank/DDBJ databases">
        <title>Genome evolution of avian class.</title>
        <authorList>
            <person name="Zhang G."/>
            <person name="Li C."/>
        </authorList>
    </citation>
    <scope>NUCLEOTIDE SEQUENCE [LARGE SCALE GENOMIC DNA]</scope>
    <source>
        <strain evidence="10">BGI_N302</strain>
    </source>
</reference>
<evidence type="ECO:0000256" key="7">
    <source>
        <dbReference type="ARBA" id="ARBA00022801"/>
    </source>
</evidence>
<dbReference type="GO" id="GO:0004523">
    <property type="term" value="F:RNA-DNA hybrid ribonuclease activity"/>
    <property type="evidence" value="ECO:0007669"/>
    <property type="project" value="UniProtKB-EC"/>
</dbReference>
<dbReference type="InterPro" id="IPR043128">
    <property type="entry name" value="Rev_trsase/Diguanyl_cyclase"/>
</dbReference>
<protein>
    <recommendedName>
        <fullName evidence="2">ribonuclease H</fullName>
        <ecNumber evidence="2">3.1.26.4</ecNumber>
    </recommendedName>
</protein>
<keyword evidence="7" id="KW-0378">Hydrolase</keyword>
<dbReference type="InterPro" id="IPR043502">
    <property type="entry name" value="DNA/RNA_pol_sf"/>
</dbReference>
<keyword evidence="4" id="KW-0548">Nucleotidyltransferase</keyword>
<accession>A0A091ED77</accession>
<dbReference type="InterPro" id="IPR010661">
    <property type="entry name" value="RVT_thumb"/>
</dbReference>
<keyword evidence="8" id="KW-0695">RNA-directed DNA polymerase</keyword>
<evidence type="ECO:0000256" key="1">
    <source>
        <dbReference type="ARBA" id="ARBA00010879"/>
    </source>
</evidence>
<dbReference type="SUPFAM" id="SSF56672">
    <property type="entry name" value="DNA/RNA polymerases"/>
    <property type="match status" value="1"/>
</dbReference>
<keyword evidence="3" id="KW-0808">Transferase</keyword>
<evidence type="ECO:0000313" key="10">
    <source>
        <dbReference type="EMBL" id="KFO54409.1"/>
    </source>
</evidence>
<dbReference type="Gene3D" id="3.30.70.270">
    <property type="match status" value="2"/>
</dbReference>
<evidence type="ECO:0000256" key="6">
    <source>
        <dbReference type="ARBA" id="ARBA00022759"/>
    </source>
</evidence>
<dbReference type="Proteomes" id="UP000052976">
    <property type="component" value="Unassembled WGS sequence"/>
</dbReference>
<feature type="domain" description="Reverse transcriptase" evidence="9">
    <location>
        <begin position="1"/>
        <end position="92"/>
    </location>
</feature>
<keyword evidence="11" id="KW-1185">Reference proteome</keyword>
<dbReference type="Pfam" id="PF00078">
    <property type="entry name" value="RVT_1"/>
    <property type="match status" value="1"/>
</dbReference>
<dbReference type="PANTHER" id="PTHR41694">
    <property type="entry name" value="ENDOGENOUS RETROVIRUS GROUP K MEMBER POL PROTEIN"/>
    <property type="match status" value="1"/>
</dbReference>
<dbReference type="PANTHER" id="PTHR41694:SF3">
    <property type="entry name" value="RNA-DIRECTED DNA POLYMERASE-RELATED"/>
    <property type="match status" value="1"/>
</dbReference>
<dbReference type="Pfam" id="PF06817">
    <property type="entry name" value="RVT_thumb"/>
    <property type="match status" value="1"/>
</dbReference>
<proteinExistence type="inferred from homology"/>
<sequence>RYHWVVLPQGMKNSPTICQWFLARVLSPIRQKMPDALLYHYMDDILIAAEKQEGRPGLNQTRHTPTVTQVGLCVAPEKIQHQPPWKYLGWRIRTQTISPQPLPIQSDIRTLHDAQKILGTINWVRPLGIFNVDLGPLFAFLKGEPNLLSPRQLT</sequence>
<dbReference type="InterPro" id="IPR000477">
    <property type="entry name" value="RT_dom"/>
</dbReference>
<keyword evidence="5" id="KW-0540">Nuclease</keyword>